<dbReference type="AlphaFoldDB" id="A0A8S3HVZ8"/>
<organism evidence="1 2">
    <name type="scientific">Rotaria magnacalcarata</name>
    <dbReference type="NCBI Taxonomy" id="392030"/>
    <lineage>
        <taxon>Eukaryota</taxon>
        <taxon>Metazoa</taxon>
        <taxon>Spiralia</taxon>
        <taxon>Gnathifera</taxon>
        <taxon>Rotifera</taxon>
        <taxon>Eurotatoria</taxon>
        <taxon>Bdelloidea</taxon>
        <taxon>Philodinida</taxon>
        <taxon>Philodinidae</taxon>
        <taxon>Rotaria</taxon>
    </lineage>
</organism>
<dbReference type="Proteomes" id="UP000676336">
    <property type="component" value="Unassembled WGS sequence"/>
</dbReference>
<name>A0A8S3HVZ8_9BILA</name>
<dbReference type="Gene3D" id="3.40.50.200">
    <property type="entry name" value="Peptidase S8/S53 domain"/>
    <property type="match status" value="1"/>
</dbReference>
<evidence type="ECO:0008006" key="3">
    <source>
        <dbReference type="Google" id="ProtNLM"/>
    </source>
</evidence>
<gene>
    <name evidence="1" type="ORF">SMN809_LOCUS71156</name>
</gene>
<dbReference type="Gene3D" id="6.10.250.3080">
    <property type="match status" value="1"/>
</dbReference>
<dbReference type="InterPro" id="IPR036852">
    <property type="entry name" value="Peptidase_S8/S53_dom_sf"/>
</dbReference>
<feature type="non-terminal residue" evidence="1">
    <location>
        <position position="1"/>
    </location>
</feature>
<evidence type="ECO:0000313" key="1">
    <source>
        <dbReference type="EMBL" id="CAF5187902.1"/>
    </source>
</evidence>
<evidence type="ECO:0000313" key="2">
    <source>
        <dbReference type="Proteomes" id="UP000676336"/>
    </source>
</evidence>
<dbReference type="SUPFAM" id="SSF52743">
    <property type="entry name" value="Subtilisin-like"/>
    <property type="match status" value="1"/>
</dbReference>
<proteinExistence type="predicted"/>
<sequence>MNCLSTDIDTHFPVAGCLPKQPTGALQLLTKYPQYDGRQITIAVIDTGIDPLASGLQQTTTGQEKIIDLRDSTGSGDVDISTIVKLISNNNSEDRSIQGLSGRKLKIPLNWKNPTGNFHIGIKSLKQLMPSSAFERLIKERREKMFDSEHRLALAEAQRRLDEYINKYSLPTEEQKLTREEFQSFVDALKEVEKKYNDPGPFLDCIVWNDGDKW</sequence>
<dbReference type="GO" id="GO:0006508">
    <property type="term" value="P:proteolysis"/>
    <property type="evidence" value="ECO:0007669"/>
    <property type="project" value="InterPro"/>
</dbReference>
<dbReference type="GO" id="GO:0004252">
    <property type="term" value="F:serine-type endopeptidase activity"/>
    <property type="evidence" value="ECO:0007669"/>
    <property type="project" value="InterPro"/>
</dbReference>
<dbReference type="EMBL" id="CAJOBI010323035">
    <property type="protein sequence ID" value="CAF5187902.1"/>
    <property type="molecule type" value="Genomic_DNA"/>
</dbReference>
<accession>A0A8S3HVZ8</accession>
<reference evidence="1" key="1">
    <citation type="submission" date="2021-02" db="EMBL/GenBank/DDBJ databases">
        <authorList>
            <person name="Nowell W R."/>
        </authorList>
    </citation>
    <scope>NUCLEOTIDE SEQUENCE</scope>
</reference>
<protein>
    <recommendedName>
        <fullName evidence="3">Tripeptidyl-peptidase 2</fullName>
    </recommendedName>
</protein>
<comment type="caution">
    <text evidence="1">The sequence shown here is derived from an EMBL/GenBank/DDBJ whole genome shotgun (WGS) entry which is preliminary data.</text>
</comment>